<dbReference type="Pfam" id="PF00207">
    <property type="entry name" value="A2M"/>
    <property type="match status" value="1"/>
</dbReference>
<dbReference type="InterPro" id="IPR001599">
    <property type="entry name" value="Macroglobln_a2"/>
</dbReference>
<dbReference type="Pfam" id="PF01835">
    <property type="entry name" value="MG2"/>
    <property type="match status" value="1"/>
</dbReference>
<feature type="domain" description="Alpha-2-macroglobulin" evidence="3">
    <location>
        <begin position="1158"/>
        <end position="1248"/>
    </location>
</feature>
<accession>A0A087MH31</accession>
<evidence type="ECO:0000313" key="5">
    <source>
        <dbReference type="Proteomes" id="UP000029085"/>
    </source>
</evidence>
<dbReference type="InterPro" id="IPR008930">
    <property type="entry name" value="Terpenoid_cyclase/PrenylTrfase"/>
</dbReference>
<protein>
    <recommendedName>
        <fullName evidence="3">Alpha-2-macroglobulin domain-containing protein</fullName>
    </recommendedName>
</protein>
<dbReference type="InterPro" id="IPR051802">
    <property type="entry name" value="YfhM-like"/>
</dbReference>
<dbReference type="Gene3D" id="2.60.40.1930">
    <property type="match status" value="1"/>
</dbReference>
<evidence type="ECO:0000259" key="3">
    <source>
        <dbReference type="SMART" id="SM01360"/>
    </source>
</evidence>
<dbReference type="EMBL" id="AVCJ01000023">
    <property type="protein sequence ID" value="KFL36184.1"/>
    <property type="molecule type" value="Genomic_DNA"/>
</dbReference>
<dbReference type="Gene3D" id="2.20.130.20">
    <property type="match status" value="1"/>
</dbReference>
<sequence>MLAVAETPPELTSAGIVGGNFELVFDQPMLTWATPNHGDALRTTPEAACGWYWVDDTTLACDTGGMGTEPLRKATPYQVQIGERLWSQAGQAFEPTTVTLVSSPPSLDATTTDWRAGLPAVLLRSSQPLAAADIRAVVDARFENETIDYSLERVEPGQYDPPDSVTYRWMPTAWPARPGRLRLSLRQGLRSPLGPALGDADESLLDVAINMPFRLLATSCASHGPHADSTDGALCSAQSDVLLLFSRAPSDASLERVAAALPKGLVLAEEPRDCDYRCYGQRSRNDAPAHAIRLASTLAGTTLAFELPAGLDANDGSRLTGKTEVRLDVASHPPGYRIEPSVHLALPGSNEATRVESRNPEGRDHWKELSIGRRTRLVLDRLVVPAARETYGDARSPDPAWGVLRHGGLSLGGVVDGAEARATALPAFQLLVNRHGPDLLAWATEWADAGPVPGARLDVLALSPQGKLKVVASAQTDADGVALLSLPEPVAGQDVLQQDVLHLLRATQGRRVTVLPLHATTGMKLRRSDGEDAPDWYRPPRPDTSPAFGVTDRLLYRPGDTVNFRLWQRERQLNTLRRIAPGTETELALSVPSDRPVRTWTAVTDAWGSIAGEVALPANLRDGGYCIGEADSLAHAWSPTGACFEVRRFETQAMWATLALPTRVHRPGEQVSMAIEGGYYSGGPAADAPLHVSGLLVPMAFEEAYPDFAGFTFIEPAAHEASEADPFKDLEVPRTVDGKGRAEVELTLPTRLEHDDGGEDDSLTPLAFAQIRVNAALMVGGESGAFSPTANLRIAAFDRYVGLRSEGDWHALGETPVLEAVVVGFDGKSQPGRRVEVRLEDGDEQDAELLGRCTLVAGTASPCDIAVPRPGYYVFVAESEGAAPTRLGRWFGRYAPDDEDEALAELSLVQASDGHSPARVRLRQPHARASALFVLEYDRVIRHWTQSVGTETEIDVPVSSELAPGVTLRVMLRPALASAGQGLDAKTIDAAMRLAIPRAGSDGLALSVADDSLAPSDSLRLALHNRSDQARLVVLSVVDDAVHQQMAALHPSLDPGGPDFLGSLSTWGEGGWHGLEAWQRIANPFRSRSSLRQEPVAFARPAPADAASDSLDTIEVTGSRLKRSDIFNEEPAYEVLERAPATAPGRDGPRVRSQFPDAAYWSPGIELAPGERRELSISLPDNLTRWRVLAWSGDQADGFDLSQATATTTLPVELRFGLPARLFDGDRAEASVSARNASDTPQRVALQVAVDGAGIARIDEASAMLSPFAALSRPVPLAPTEPDSLDVLARAETERGNDALSSRVPVQSRWSEVMVPQVGWLVSPVSLPLPALPDDAHTPHLQVRVSAGTAAWRAGWLRELRDYPHRCWEQTLSRALGAALALQDAADRADWPDAQAVIDEALGAAPGFMDEQGHFHFFPPARPWDVTGDLLLDAHTLRQFGWLRRLGQAVPDGLHDDLRDDVAAQATRVAEAKDRTGLEALAVGVAALAAEDGDPPAAALQRLWQDWNHLSWHARSELVQAMSVAPDFAESFRAGLQRLYAAGESRGLRRTIRDPRSFGWAMGSDLRDQCAVTAALWSLDASADRLPERQAFLRGLQYLYAGGTSSLDTQASLHCLLALRAVDAARGSVATAATVALEHGPTSSTLVLDGQGAGAGWQGVAEASELALKPLGGDSATLNYVAQLSYRQDQARVEARGVGLNIERRYSVLRDGRWQALSGTSARRGEWIRVTLQLQVPALRHFVAITDTVPGGWATRDVGLAGVAGANVREVADPGSWWFDTRQTGATEVRLYAESLPPGTHEVHYFAQAQHPGRYFAPPAVAELMYGRASRANTAGDWVEIQP</sequence>
<feature type="region of interest" description="Disordered" evidence="2">
    <location>
        <begin position="525"/>
        <end position="544"/>
    </location>
</feature>
<dbReference type="STRING" id="1121014.N788_04665"/>
<organism evidence="4 5">
    <name type="scientific">Arenimonas donghaensis DSM 18148 = HO3-R19</name>
    <dbReference type="NCBI Taxonomy" id="1121014"/>
    <lineage>
        <taxon>Bacteria</taxon>
        <taxon>Pseudomonadati</taxon>
        <taxon>Pseudomonadota</taxon>
        <taxon>Gammaproteobacteria</taxon>
        <taxon>Lysobacterales</taxon>
        <taxon>Lysobacteraceae</taxon>
        <taxon>Arenimonas</taxon>
    </lineage>
</organism>
<evidence type="ECO:0000256" key="1">
    <source>
        <dbReference type="ARBA" id="ARBA00010556"/>
    </source>
</evidence>
<reference evidence="5" key="1">
    <citation type="submission" date="2013-08" db="EMBL/GenBank/DDBJ databases">
        <title>Genome sequencing of Arenimonas donghaensis.</title>
        <authorList>
            <person name="Chen F."/>
            <person name="Wang G."/>
        </authorList>
    </citation>
    <scope>NUCLEOTIDE SEQUENCE [LARGE SCALE GENOMIC DNA]</scope>
    <source>
        <strain evidence="5">HO3-R19</strain>
    </source>
</reference>
<dbReference type="InterPro" id="IPR002890">
    <property type="entry name" value="MG2"/>
</dbReference>
<evidence type="ECO:0000313" key="4">
    <source>
        <dbReference type="EMBL" id="KFL36184.1"/>
    </source>
</evidence>
<dbReference type="SMART" id="SM01360">
    <property type="entry name" value="A2M"/>
    <property type="match status" value="1"/>
</dbReference>
<dbReference type="PANTHER" id="PTHR40094:SF1">
    <property type="entry name" value="UBIQUITIN DOMAIN-CONTAINING PROTEIN"/>
    <property type="match status" value="1"/>
</dbReference>
<gene>
    <name evidence="4" type="ORF">N788_04665</name>
</gene>
<name>A0A087MH31_9GAMM</name>
<comment type="caution">
    <text evidence="4">The sequence shown here is derived from an EMBL/GenBank/DDBJ whole genome shotgun (WGS) entry which is preliminary data.</text>
</comment>
<dbReference type="GO" id="GO:0004866">
    <property type="term" value="F:endopeptidase inhibitor activity"/>
    <property type="evidence" value="ECO:0007669"/>
    <property type="project" value="InterPro"/>
</dbReference>
<dbReference type="PATRIC" id="fig|1121014.3.peg.1820"/>
<comment type="similarity">
    <text evidence="1">Belongs to the protease inhibitor I39 (alpha-2-macroglobulin) family. Bacterial alpha-2-macroglobulin subfamily.</text>
</comment>
<dbReference type="InterPro" id="IPR041246">
    <property type="entry name" value="Bact_MG10"/>
</dbReference>
<dbReference type="PANTHER" id="PTHR40094">
    <property type="entry name" value="ALPHA-2-MACROGLOBULIN HOMOLOG"/>
    <property type="match status" value="1"/>
</dbReference>
<evidence type="ECO:0000256" key="2">
    <source>
        <dbReference type="SAM" id="MobiDB-lite"/>
    </source>
</evidence>
<keyword evidence="5" id="KW-1185">Reference proteome</keyword>
<dbReference type="Pfam" id="PF17973">
    <property type="entry name" value="bMG10"/>
    <property type="match status" value="1"/>
</dbReference>
<dbReference type="Proteomes" id="UP000029085">
    <property type="component" value="Unassembled WGS sequence"/>
</dbReference>
<reference evidence="4 5" key="2">
    <citation type="journal article" date="2015" name="Stand. Genomic Sci.">
        <title>High quality draft genomic sequence of Arenimonas donghaensis DSM 18148(T).</title>
        <authorList>
            <person name="Chen F."/>
            <person name="Wang H."/>
            <person name="Cao Y."/>
            <person name="Li X."/>
            <person name="Wang G."/>
        </authorList>
    </citation>
    <scope>NUCLEOTIDE SEQUENCE [LARGE SCALE GENOMIC DNA]</scope>
    <source>
        <strain evidence="4 5">HO3-R19</strain>
    </source>
</reference>
<proteinExistence type="inferred from homology"/>
<dbReference type="SUPFAM" id="SSF48239">
    <property type="entry name" value="Terpenoid cyclases/Protein prenyltransferases"/>
    <property type="match status" value="1"/>
</dbReference>